<accession>A0A7W5DIP3</accession>
<dbReference type="EMBL" id="JACHXQ010000002">
    <property type="protein sequence ID" value="MBB3183642.1"/>
    <property type="molecule type" value="Genomic_DNA"/>
</dbReference>
<protein>
    <submittedName>
        <fullName evidence="2">NADH dehydrogenase</fullName>
        <ecNumber evidence="2">1.6.99.3</ecNumber>
    </submittedName>
</protein>
<gene>
    <name evidence="2" type="ORF">FHR95_001183</name>
</gene>
<organism evidence="2 3">
    <name type="scientific">Halomonas fontilapidosi</name>
    <dbReference type="NCBI Taxonomy" id="616675"/>
    <lineage>
        <taxon>Bacteria</taxon>
        <taxon>Pseudomonadati</taxon>
        <taxon>Pseudomonadota</taxon>
        <taxon>Gammaproteobacteria</taxon>
        <taxon>Oceanospirillales</taxon>
        <taxon>Halomonadaceae</taxon>
        <taxon>Halomonas</taxon>
    </lineage>
</organism>
<dbReference type="Gene3D" id="3.40.50.720">
    <property type="entry name" value="NAD(P)-binding Rossmann-like Domain"/>
    <property type="match status" value="1"/>
</dbReference>
<keyword evidence="3" id="KW-1185">Reference proteome</keyword>
<dbReference type="PANTHER" id="PTHR12126:SF11">
    <property type="entry name" value="NADH DEHYDROGENASE [UBIQUINONE] 1 ALPHA SUBCOMPLEX SUBUNIT 9, MITOCHONDRIAL"/>
    <property type="match status" value="1"/>
</dbReference>
<keyword evidence="2" id="KW-0560">Oxidoreductase</keyword>
<evidence type="ECO:0000313" key="3">
    <source>
        <dbReference type="Proteomes" id="UP000563050"/>
    </source>
</evidence>
<dbReference type="Proteomes" id="UP000563050">
    <property type="component" value="Unassembled WGS sequence"/>
</dbReference>
<dbReference type="GO" id="GO:0044877">
    <property type="term" value="F:protein-containing complex binding"/>
    <property type="evidence" value="ECO:0007669"/>
    <property type="project" value="TreeGrafter"/>
</dbReference>
<dbReference type="Pfam" id="PF01370">
    <property type="entry name" value="Epimerase"/>
    <property type="match status" value="1"/>
</dbReference>
<dbReference type="GO" id="GO:0016491">
    <property type="term" value="F:oxidoreductase activity"/>
    <property type="evidence" value="ECO:0007669"/>
    <property type="project" value="UniProtKB-KW"/>
</dbReference>
<dbReference type="PANTHER" id="PTHR12126">
    <property type="entry name" value="NADH-UBIQUINONE OXIDOREDUCTASE 39 KDA SUBUNIT-RELATED"/>
    <property type="match status" value="1"/>
</dbReference>
<dbReference type="InterPro" id="IPR051207">
    <property type="entry name" value="ComplexI_NDUFA9_subunit"/>
</dbReference>
<sequence>MRQGPVTVFGGTGFLGSAVVRELVETGRAVRIASRHPALPAWLEDGDPVELVTADIRDEASIDDALKGASAVVNAVSLYVETREASFETIHVAGAGRLASRARAAGIDRLVLVSGIGSRRDSASAYVRARARGEDAVLEAMPKAIIVRPSVLFGPGDAFLSGLEGLTRLPLIPLFGRGTTRLQPVYVADVARAIARLTGHPGTERRLFELGGPEVLSYREILEMLLAHLQRERPLVPLPFPVWRLMAALAAWLPGPPLTRDQVILMQRDNVADSDVGGFEDLGILAHSLRESLPNCPGSSGS</sequence>
<name>A0A7W5DIP3_9GAMM</name>
<dbReference type="InterPro" id="IPR036291">
    <property type="entry name" value="NAD(P)-bd_dom_sf"/>
</dbReference>
<dbReference type="RefSeq" id="WP_183313698.1">
    <property type="nucleotide sequence ID" value="NZ_JACHXQ010000002.1"/>
</dbReference>
<evidence type="ECO:0000259" key="1">
    <source>
        <dbReference type="Pfam" id="PF01370"/>
    </source>
</evidence>
<dbReference type="SUPFAM" id="SSF51735">
    <property type="entry name" value="NAD(P)-binding Rossmann-fold domains"/>
    <property type="match status" value="1"/>
</dbReference>
<dbReference type="EC" id="1.6.99.3" evidence="2"/>
<dbReference type="InterPro" id="IPR001509">
    <property type="entry name" value="Epimerase_deHydtase"/>
</dbReference>
<feature type="domain" description="NAD-dependent epimerase/dehydratase" evidence="1">
    <location>
        <begin position="6"/>
        <end position="202"/>
    </location>
</feature>
<reference evidence="2 3" key="1">
    <citation type="submission" date="2020-08" db="EMBL/GenBank/DDBJ databases">
        <title>Genomic Encyclopedia of Type Strains, Phase III (KMG-III): the genomes of soil and plant-associated and newly described type strains.</title>
        <authorList>
            <person name="Whitman W."/>
        </authorList>
    </citation>
    <scope>NUCLEOTIDE SEQUENCE [LARGE SCALE GENOMIC DNA]</scope>
    <source>
        <strain evidence="2 3">CECT 7341</strain>
    </source>
</reference>
<dbReference type="AlphaFoldDB" id="A0A7W5DIP3"/>
<evidence type="ECO:0000313" key="2">
    <source>
        <dbReference type="EMBL" id="MBB3183642.1"/>
    </source>
</evidence>
<comment type="caution">
    <text evidence="2">The sequence shown here is derived from an EMBL/GenBank/DDBJ whole genome shotgun (WGS) entry which is preliminary data.</text>
</comment>
<proteinExistence type="predicted"/>
<dbReference type="CDD" id="cd05271">
    <property type="entry name" value="NDUFA9_like_SDR_a"/>
    <property type="match status" value="1"/>
</dbReference>